<reference evidence="2 3" key="1">
    <citation type="submission" date="2013-09" db="EMBL/GenBank/DDBJ databases">
        <authorList>
            <consortium name="DOE Joint Genome Institute"/>
            <person name="Klenk H.-P."/>
            <person name="Huntemann M."/>
            <person name="Han J."/>
            <person name="Chen A."/>
            <person name="Kyrpides N."/>
            <person name="Mavromatis K."/>
            <person name="Markowitz V."/>
            <person name="Palaniappan K."/>
            <person name="Ivanova N."/>
            <person name="Schaumberg A."/>
            <person name="Pati A."/>
            <person name="Liolios K."/>
            <person name="Nordberg H.P."/>
            <person name="Cantor M.N."/>
            <person name="Hua S.X."/>
            <person name="Woyke T."/>
        </authorList>
    </citation>
    <scope>NUCLEOTIDE SEQUENCE [LARGE SCALE GENOMIC DNA]</scope>
    <source>
        <strain evidence="2 3">DSM 14336</strain>
        <plasmid evidence="3">2</plasmid>
    </source>
</reference>
<evidence type="ECO:0000313" key="3">
    <source>
        <dbReference type="Proteomes" id="UP000018780"/>
    </source>
</evidence>
<dbReference type="EMBL" id="CP006775">
    <property type="protein sequence ID" value="AHD03698.1"/>
    <property type="molecule type" value="Genomic_DNA"/>
</dbReference>
<dbReference type="SUPFAM" id="SSF52402">
    <property type="entry name" value="Adenine nucleotide alpha hydrolases-like"/>
    <property type="match status" value="1"/>
</dbReference>
<organism evidence="2 3">
    <name type="scientific">Leisingera methylohalidivorans DSM 14336</name>
    <dbReference type="NCBI Taxonomy" id="999552"/>
    <lineage>
        <taxon>Bacteria</taxon>
        <taxon>Pseudomonadati</taxon>
        <taxon>Pseudomonadota</taxon>
        <taxon>Alphaproteobacteria</taxon>
        <taxon>Rhodobacterales</taxon>
        <taxon>Roseobacteraceae</taxon>
        <taxon>Leisingera</taxon>
    </lineage>
</organism>
<keyword evidence="3" id="KW-1185">Reference proteome</keyword>
<evidence type="ECO:0000259" key="1">
    <source>
        <dbReference type="Pfam" id="PF00582"/>
    </source>
</evidence>
<proteinExistence type="predicted"/>
<dbReference type="Proteomes" id="UP000018780">
    <property type="component" value="Plasmid unnamed2"/>
</dbReference>
<dbReference type="CDD" id="cd00293">
    <property type="entry name" value="USP-like"/>
    <property type="match status" value="1"/>
</dbReference>
<dbReference type="Pfam" id="PF00582">
    <property type="entry name" value="Usp"/>
    <property type="match status" value="1"/>
</dbReference>
<dbReference type="RefSeq" id="WP_024092495.1">
    <property type="nucleotide sequence ID" value="NC_023136.1"/>
</dbReference>
<feature type="domain" description="UspA" evidence="1">
    <location>
        <begin position="229"/>
        <end position="279"/>
    </location>
</feature>
<dbReference type="OrthoDB" id="9804721at2"/>
<name>V9W0N2_9RHOB</name>
<dbReference type="AlphaFoldDB" id="V9W0N2"/>
<evidence type="ECO:0000313" key="2">
    <source>
        <dbReference type="EMBL" id="AHD03698.1"/>
    </source>
</evidence>
<dbReference type="InterPro" id="IPR006016">
    <property type="entry name" value="UspA"/>
</dbReference>
<sequence>MQRTTSLLALSKDCSDTSITTAAEAALEQEAHLACLLLDTMPGIPGYAYGSTIYGGVTVPDSWLELLQQSRKDAERRAAEIKELLSRSGCSGDVQYAVGAGTDIRLLTARRASSCDIAQAAEGLRKNEDVFREAMHGVLFQSPIALMLNGTPFASPSRVFLAWNSSLAASRAAHAALPYFRKASEVVIGCFDPDMSDERDGEDPGTDVAAWLSHHGCSVTVSQFPSGGHEIGRGIRERAKEAGAGLVVMGAYGHSRVREAVFGGTTRTMMEQADLPVLFAH</sequence>
<geneLocation type="plasmid" evidence="3">
    <name>2</name>
</geneLocation>
<dbReference type="HOGENOM" id="CLU_049301_5_2_5"/>
<accession>V9W0N2</accession>
<keyword evidence="2" id="KW-0614">Plasmid</keyword>
<protein>
    <submittedName>
        <fullName evidence="2">Universal stress protein UspA</fullName>
    </submittedName>
</protein>
<gene>
    <name evidence="2" type="ORF">METH_22980</name>
</gene>
<dbReference type="KEGG" id="lmd:METH_22980"/>
<dbReference type="PATRIC" id="fig|999552.6.peg.4537"/>
<dbReference type="Gene3D" id="3.40.50.12370">
    <property type="match status" value="1"/>
</dbReference>